<dbReference type="PANTHER" id="PTHR46558">
    <property type="entry name" value="TRACRIPTIONAL REGULATORY PROTEIN-RELATED-RELATED"/>
    <property type="match status" value="1"/>
</dbReference>
<dbReference type="PANTHER" id="PTHR46558:SF13">
    <property type="entry name" value="HTH-TYPE TRANSCRIPTIONAL REGULATOR IMMR"/>
    <property type="match status" value="1"/>
</dbReference>
<accession>A0A0V8QIX0</accession>
<dbReference type="GO" id="GO:0003677">
    <property type="term" value="F:DNA binding"/>
    <property type="evidence" value="ECO:0007669"/>
    <property type="project" value="UniProtKB-KW"/>
</dbReference>
<dbReference type="Proteomes" id="UP000054874">
    <property type="component" value="Unassembled WGS sequence"/>
</dbReference>
<dbReference type="PROSITE" id="PS50943">
    <property type="entry name" value="HTH_CROC1"/>
    <property type="match status" value="1"/>
</dbReference>
<name>A0A0V8QIX0_9FIRM</name>
<dbReference type="CDD" id="cd00093">
    <property type="entry name" value="HTH_XRE"/>
    <property type="match status" value="1"/>
</dbReference>
<feature type="transmembrane region" description="Helical" evidence="2">
    <location>
        <begin position="207"/>
        <end position="229"/>
    </location>
</feature>
<keyword evidence="5" id="KW-1185">Reference proteome</keyword>
<sequence>MIFSDKLIQLRKRNGWSQEELAEKLNVSRQSVSKWESAQSIPDLKKILQLSQIFDVSTDYLLKDELETIEYNQTSSESDIFEHQAGDVPRLRSVSMEEANAFLSVKAATAPKIAFATFLCILSPIPLLVLGVGAETGILPVSENAAGGIGMIFLLLLIAAACAIFISCGAKTSPFSYLEEDSIELDYGVAGMIEEKRKLYKPVYTRYNIVGTCFCILSLLPMFVCLLFTENDFFMILSLSALLLSVAIGVFFFILAGINWESTKKLLEEEDYTRKRKQQKHHTHTISTVYWPLATAIYLFISLPTNDWNRTWFIWPVAGVLFPVVLAISRLIMENRTKHN</sequence>
<evidence type="ECO:0000259" key="3">
    <source>
        <dbReference type="PROSITE" id="PS50943"/>
    </source>
</evidence>
<keyword evidence="2" id="KW-0472">Membrane</keyword>
<feature type="transmembrane region" description="Helical" evidence="2">
    <location>
        <begin position="145"/>
        <end position="166"/>
    </location>
</feature>
<evidence type="ECO:0000256" key="1">
    <source>
        <dbReference type="ARBA" id="ARBA00023125"/>
    </source>
</evidence>
<keyword evidence="1" id="KW-0238">DNA-binding</keyword>
<dbReference type="Pfam" id="PF01381">
    <property type="entry name" value="HTH_3"/>
    <property type="match status" value="1"/>
</dbReference>
<evidence type="ECO:0000313" key="5">
    <source>
        <dbReference type="Proteomes" id="UP000054874"/>
    </source>
</evidence>
<feature type="transmembrane region" description="Helical" evidence="2">
    <location>
        <begin position="313"/>
        <end position="333"/>
    </location>
</feature>
<feature type="transmembrane region" description="Helical" evidence="2">
    <location>
        <begin position="113"/>
        <end position="133"/>
    </location>
</feature>
<keyword evidence="2" id="KW-0812">Transmembrane</keyword>
<reference evidence="4 5" key="1">
    <citation type="submission" date="2015-11" db="EMBL/GenBank/DDBJ databases">
        <title>Butyribacter intestini gen. nov., sp. nov., a butyric acid-producing bacterium of the family Lachnospiraceae isolated from the human faeces.</title>
        <authorList>
            <person name="Zou Y."/>
            <person name="Xue W."/>
            <person name="Luo G."/>
            <person name="Lv M."/>
        </authorList>
    </citation>
    <scope>NUCLEOTIDE SEQUENCE [LARGE SCALE GENOMIC DNA]</scope>
    <source>
        <strain evidence="4 5">ACET-33324</strain>
    </source>
</reference>
<comment type="caution">
    <text evidence="4">The sequence shown here is derived from an EMBL/GenBank/DDBJ whole genome shotgun (WGS) entry which is preliminary data.</text>
</comment>
<dbReference type="OrthoDB" id="9815852at2"/>
<feature type="transmembrane region" description="Helical" evidence="2">
    <location>
        <begin position="235"/>
        <end position="260"/>
    </location>
</feature>
<dbReference type="Gene3D" id="1.10.260.40">
    <property type="entry name" value="lambda repressor-like DNA-binding domains"/>
    <property type="match status" value="1"/>
</dbReference>
<dbReference type="STRING" id="290052.ASU35_16615"/>
<feature type="transmembrane region" description="Helical" evidence="2">
    <location>
        <begin position="281"/>
        <end position="301"/>
    </location>
</feature>
<proteinExistence type="predicted"/>
<feature type="domain" description="HTH cro/C1-type" evidence="3">
    <location>
        <begin position="7"/>
        <end position="61"/>
    </location>
</feature>
<gene>
    <name evidence="4" type="ORF">ASU35_16615</name>
</gene>
<protein>
    <submittedName>
        <fullName evidence="4">Transcriptional regulator</fullName>
    </submittedName>
</protein>
<dbReference type="EMBL" id="LNAM01000003">
    <property type="protein sequence ID" value="KSV60501.1"/>
    <property type="molecule type" value="Genomic_DNA"/>
</dbReference>
<evidence type="ECO:0000313" key="4">
    <source>
        <dbReference type="EMBL" id="KSV60501.1"/>
    </source>
</evidence>
<dbReference type="AlphaFoldDB" id="A0A0V8QIX0"/>
<evidence type="ECO:0000256" key="2">
    <source>
        <dbReference type="SAM" id="Phobius"/>
    </source>
</evidence>
<dbReference type="InterPro" id="IPR010982">
    <property type="entry name" value="Lambda_DNA-bd_dom_sf"/>
</dbReference>
<dbReference type="InterPro" id="IPR001387">
    <property type="entry name" value="Cro/C1-type_HTH"/>
</dbReference>
<dbReference type="SUPFAM" id="SSF47413">
    <property type="entry name" value="lambda repressor-like DNA-binding domains"/>
    <property type="match status" value="1"/>
</dbReference>
<organism evidence="4 5">
    <name type="scientific">Acetivibrio ethanolgignens</name>
    <dbReference type="NCBI Taxonomy" id="290052"/>
    <lineage>
        <taxon>Bacteria</taxon>
        <taxon>Bacillati</taxon>
        <taxon>Bacillota</taxon>
        <taxon>Clostridia</taxon>
        <taxon>Eubacteriales</taxon>
        <taxon>Oscillospiraceae</taxon>
        <taxon>Acetivibrio</taxon>
    </lineage>
</organism>
<dbReference type="SMART" id="SM00530">
    <property type="entry name" value="HTH_XRE"/>
    <property type="match status" value="1"/>
</dbReference>
<dbReference type="RefSeq" id="WP_058351313.1">
    <property type="nucleotide sequence ID" value="NZ_CABMMD010000003.1"/>
</dbReference>
<keyword evidence="2" id="KW-1133">Transmembrane helix</keyword>